<dbReference type="EMBL" id="UINC01032886">
    <property type="protein sequence ID" value="SVB21281.1"/>
    <property type="molecule type" value="Genomic_DNA"/>
</dbReference>
<sequence length="278" mass="29907">VLTLLGVLIFTPDALLIRLTNLEFFSLTVGRGTIGGLAMLLGLALYYRRDFKKQILAIGGWGLVLALLQGSFTWTFYGALMNTSVANVLVFFASMPLISALMSKMFLHEQVQKATWIAIGVVVLGLLIVGSRGLIVGNWLGDFLALMCAVIMAGFFTIVRGRRTVNLIPATGFGLLLAALVASPFAIFPEMSSSQWVYLIIGAGFVLPVALGLLTLGPRYIPAPEAAMLSLLETVLGPLWVWLVISEQPDANTIIGGAIVVGTLFLHALWRMRQANAA</sequence>
<dbReference type="Pfam" id="PF00892">
    <property type="entry name" value="EamA"/>
    <property type="match status" value="2"/>
</dbReference>
<feature type="transmembrane region" description="Helical" evidence="1">
    <location>
        <begin position="195"/>
        <end position="214"/>
    </location>
</feature>
<evidence type="ECO:0000259" key="2">
    <source>
        <dbReference type="Pfam" id="PF00892"/>
    </source>
</evidence>
<feature type="transmembrane region" description="Helical" evidence="1">
    <location>
        <begin position="251"/>
        <end position="270"/>
    </location>
</feature>
<dbReference type="AlphaFoldDB" id="A0A382C6G3"/>
<keyword evidence="1" id="KW-0812">Transmembrane</keyword>
<keyword evidence="1" id="KW-0472">Membrane</keyword>
<feature type="transmembrane region" description="Helical" evidence="1">
    <location>
        <begin position="83"/>
        <end position="102"/>
    </location>
</feature>
<feature type="domain" description="EamA" evidence="2">
    <location>
        <begin position="140"/>
        <end position="266"/>
    </location>
</feature>
<feature type="non-terminal residue" evidence="3">
    <location>
        <position position="1"/>
    </location>
</feature>
<keyword evidence="1" id="KW-1133">Transmembrane helix</keyword>
<feature type="transmembrane region" description="Helical" evidence="1">
    <location>
        <begin position="24"/>
        <end position="47"/>
    </location>
</feature>
<dbReference type="InterPro" id="IPR037185">
    <property type="entry name" value="EmrE-like"/>
</dbReference>
<feature type="transmembrane region" description="Helical" evidence="1">
    <location>
        <begin position="54"/>
        <end position="77"/>
    </location>
</feature>
<gene>
    <name evidence="3" type="ORF">METZ01_LOCUS174135</name>
</gene>
<organism evidence="3">
    <name type="scientific">marine metagenome</name>
    <dbReference type="NCBI Taxonomy" id="408172"/>
    <lineage>
        <taxon>unclassified sequences</taxon>
        <taxon>metagenomes</taxon>
        <taxon>ecological metagenomes</taxon>
    </lineage>
</organism>
<evidence type="ECO:0000313" key="3">
    <source>
        <dbReference type="EMBL" id="SVB21281.1"/>
    </source>
</evidence>
<reference evidence="3" key="1">
    <citation type="submission" date="2018-05" db="EMBL/GenBank/DDBJ databases">
        <authorList>
            <person name="Lanie J.A."/>
            <person name="Ng W.-L."/>
            <person name="Kazmierczak K.M."/>
            <person name="Andrzejewski T.M."/>
            <person name="Davidsen T.M."/>
            <person name="Wayne K.J."/>
            <person name="Tettelin H."/>
            <person name="Glass J.I."/>
            <person name="Rusch D."/>
            <person name="Podicherti R."/>
            <person name="Tsui H.-C.T."/>
            <person name="Winkler M.E."/>
        </authorList>
    </citation>
    <scope>NUCLEOTIDE SEQUENCE</scope>
</reference>
<name>A0A382C6G3_9ZZZZ</name>
<feature type="transmembrane region" description="Helical" evidence="1">
    <location>
        <begin position="226"/>
        <end position="245"/>
    </location>
</feature>
<feature type="transmembrane region" description="Helical" evidence="1">
    <location>
        <begin position="114"/>
        <end position="133"/>
    </location>
</feature>
<feature type="domain" description="EamA" evidence="2">
    <location>
        <begin position="5"/>
        <end position="129"/>
    </location>
</feature>
<dbReference type="PANTHER" id="PTHR22911">
    <property type="entry name" value="ACYL-MALONYL CONDENSING ENZYME-RELATED"/>
    <property type="match status" value="1"/>
</dbReference>
<evidence type="ECO:0000256" key="1">
    <source>
        <dbReference type="SAM" id="Phobius"/>
    </source>
</evidence>
<dbReference type="InterPro" id="IPR000620">
    <property type="entry name" value="EamA_dom"/>
</dbReference>
<protein>
    <recommendedName>
        <fullName evidence="2">EamA domain-containing protein</fullName>
    </recommendedName>
</protein>
<feature type="transmembrane region" description="Helical" evidence="1">
    <location>
        <begin position="139"/>
        <end position="159"/>
    </location>
</feature>
<dbReference type="SUPFAM" id="SSF103481">
    <property type="entry name" value="Multidrug resistance efflux transporter EmrE"/>
    <property type="match status" value="2"/>
</dbReference>
<accession>A0A382C6G3</accession>
<dbReference type="PANTHER" id="PTHR22911:SF137">
    <property type="entry name" value="SOLUTE CARRIER FAMILY 35 MEMBER G2-RELATED"/>
    <property type="match status" value="1"/>
</dbReference>
<feature type="transmembrane region" description="Helical" evidence="1">
    <location>
        <begin position="166"/>
        <end position="189"/>
    </location>
</feature>
<proteinExistence type="predicted"/>
<dbReference type="GO" id="GO:0016020">
    <property type="term" value="C:membrane"/>
    <property type="evidence" value="ECO:0007669"/>
    <property type="project" value="InterPro"/>
</dbReference>